<feature type="compositionally biased region" description="Polar residues" evidence="4">
    <location>
        <begin position="318"/>
        <end position="365"/>
    </location>
</feature>
<dbReference type="PROSITE" id="PS50118">
    <property type="entry name" value="HMG_BOX_2"/>
    <property type="match status" value="1"/>
</dbReference>
<dbReference type="AlphaFoldDB" id="A0A0D2KSL7"/>
<dbReference type="InterPro" id="IPR050140">
    <property type="entry name" value="SRY-related_HMG-box_TF-like"/>
</dbReference>
<dbReference type="EMBL" id="KN817600">
    <property type="protein sequence ID" value="KJA17647.1"/>
    <property type="molecule type" value="Genomic_DNA"/>
</dbReference>
<evidence type="ECO:0000256" key="4">
    <source>
        <dbReference type="SAM" id="MobiDB-lite"/>
    </source>
</evidence>
<sequence>MSRYNNYGQPQHASNAAPSGSFNGSLISERHDEKASQSGSEDGNYALYAEAHKTEADLEEDSNTALTLQTLNADGTPKRPMNAFMIFARRRRPQVSAENQAMRTGEISKILSKEWVAMPPSEKQFYLEHAKQLKETFNSRYPDYVYRRRPNNSRKRRRSDAGQLRSPEQALLGEPGDDTGSVDLEISPIDGDEPLEASSLSPSYARPPYAMSQASVDHGKHGAHSRGSGHQVSLESPFRSNSQHESRLPFNGSGHSERMAPSTIGSNPSPRMPTGHDALNFSYGQQHTSTQSSSLFGTESVAPHQGWQPRMHPAWLGNTESRSVNGQKHNSYPPVSSANPWSTSSSQPPQNQIATSSPFFPTLNTPFYPGQSPFQTNIPASPSIPSQTSSYEQINHMQHPSMSRDFTPRGYGSPSSLPHYPPSGRDPLLYGQRNLPPVQTMAGYAHSQSPASSSSGSGHAPTAFWARE</sequence>
<evidence type="ECO:0000259" key="5">
    <source>
        <dbReference type="PROSITE" id="PS50118"/>
    </source>
</evidence>
<dbReference type="Pfam" id="PF00505">
    <property type="entry name" value="HMG_box"/>
    <property type="match status" value="1"/>
</dbReference>
<keyword evidence="3" id="KW-0539">Nucleus</keyword>
<feature type="DNA-binding region" description="HMG box" evidence="3">
    <location>
        <begin position="77"/>
        <end position="145"/>
    </location>
</feature>
<evidence type="ECO:0000256" key="2">
    <source>
        <dbReference type="ARBA" id="ARBA00023163"/>
    </source>
</evidence>
<protein>
    <recommendedName>
        <fullName evidence="5">HMG box domain-containing protein</fullName>
    </recommendedName>
</protein>
<feature type="compositionally biased region" description="Polar residues" evidence="4">
    <location>
        <begin position="372"/>
        <end position="401"/>
    </location>
</feature>
<proteinExistence type="predicted"/>
<dbReference type="OrthoDB" id="1919336at2759"/>
<organism evidence="6 7">
    <name type="scientific">Hypholoma sublateritium (strain FD-334 SS-4)</name>
    <dbReference type="NCBI Taxonomy" id="945553"/>
    <lineage>
        <taxon>Eukaryota</taxon>
        <taxon>Fungi</taxon>
        <taxon>Dikarya</taxon>
        <taxon>Basidiomycota</taxon>
        <taxon>Agaricomycotina</taxon>
        <taxon>Agaricomycetes</taxon>
        <taxon>Agaricomycetidae</taxon>
        <taxon>Agaricales</taxon>
        <taxon>Agaricineae</taxon>
        <taxon>Strophariaceae</taxon>
        <taxon>Hypholoma</taxon>
    </lineage>
</organism>
<dbReference type="InterPro" id="IPR036910">
    <property type="entry name" value="HMG_box_dom_sf"/>
</dbReference>
<evidence type="ECO:0000256" key="3">
    <source>
        <dbReference type="PROSITE-ProRule" id="PRU00267"/>
    </source>
</evidence>
<accession>A0A0D2KSL7</accession>
<evidence type="ECO:0000313" key="6">
    <source>
        <dbReference type="EMBL" id="KJA17647.1"/>
    </source>
</evidence>
<feature type="compositionally biased region" description="Polar residues" evidence="4">
    <location>
        <begin position="1"/>
        <end position="26"/>
    </location>
</feature>
<feature type="compositionally biased region" description="Polar residues" evidence="4">
    <location>
        <begin position="228"/>
        <end position="241"/>
    </location>
</feature>
<dbReference type="PANTHER" id="PTHR10270:SF161">
    <property type="entry name" value="SEX-DETERMINING REGION Y PROTEIN"/>
    <property type="match status" value="1"/>
</dbReference>
<feature type="region of interest" description="Disordered" evidence="4">
    <location>
        <begin position="142"/>
        <end position="468"/>
    </location>
</feature>
<name>A0A0D2KSL7_HYPSF</name>
<keyword evidence="7" id="KW-1185">Reference proteome</keyword>
<keyword evidence="1 3" id="KW-0238">DNA-binding</keyword>
<dbReference type="SUPFAM" id="SSF47095">
    <property type="entry name" value="HMG-box"/>
    <property type="match status" value="1"/>
</dbReference>
<dbReference type="GO" id="GO:0001228">
    <property type="term" value="F:DNA-binding transcription activator activity, RNA polymerase II-specific"/>
    <property type="evidence" value="ECO:0007669"/>
    <property type="project" value="TreeGrafter"/>
</dbReference>
<dbReference type="GO" id="GO:0005634">
    <property type="term" value="C:nucleus"/>
    <property type="evidence" value="ECO:0007669"/>
    <property type="project" value="UniProtKB-UniRule"/>
</dbReference>
<gene>
    <name evidence="6" type="ORF">HYPSUDRAFT_70519</name>
</gene>
<dbReference type="PANTHER" id="PTHR10270">
    <property type="entry name" value="SOX TRANSCRIPTION FACTOR"/>
    <property type="match status" value="1"/>
</dbReference>
<dbReference type="GO" id="GO:0000978">
    <property type="term" value="F:RNA polymerase II cis-regulatory region sequence-specific DNA binding"/>
    <property type="evidence" value="ECO:0007669"/>
    <property type="project" value="TreeGrafter"/>
</dbReference>
<dbReference type="GO" id="GO:0030154">
    <property type="term" value="P:cell differentiation"/>
    <property type="evidence" value="ECO:0007669"/>
    <property type="project" value="TreeGrafter"/>
</dbReference>
<evidence type="ECO:0000256" key="1">
    <source>
        <dbReference type="ARBA" id="ARBA00023125"/>
    </source>
</evidence>
<keyword evidence="2" id="KW-0804">Transcription</keyword>
<reference evidence="7" key="1">
    <citation type="submission" date="2014-04" db="EMBL/GenBank/DDBJ databases">
        <title>Evolutionary Origins and Diversification of the Mycorrhizal Mutualists.</title>
        <authorList>
            <consortium name="DOE Joint Genome Institute"/>
            <consortium name="Mycorrhizal Genomics Consortium"/>
            <person name="Kohler A."/>
            <person name="Kuo A."/>
            <person name="Nagy L.G."/>
            <person name="Floudas D."/>
            <person name="Copeland A."/>
            <person name="Barry K.W."/>
            <person name="Cichocki N."/>
            <person name="Veneault-Fourrey C."/>
            <person name="LaButti K."/>
            <person name="Lindquist E.A."/>
            <person name="Lipzen A."/>
            <person name="Lundell T."/>
            <person name="Morin E."/>
            <person name="Murat C."/>
            <person name="Riley R."/>
            <person name="Ohm R."/>
            <person name="Sun H."/>
            <person name="Tunlid A."/>
            <person name="Henrissat B."/>
            <person name="Grigoriev I.V."/>
            <person name="Hibbett D.S."/>
            <person name="Martin F."/>
        </authorList>
    </citation>
    <scope>NUCLEOTIDE SEQUENCE [LARGE SCALE GENOMIC DNA]</scope>
    <source>
        <strain evidence="7">FD-334 SS-4</strain>
    </source>
</reference>
<dbReference type="SMART" id="SM00398">
    <property type="entry name" value="HMG"/>
    <property type="match status" value="1"/>
</dbReference>
<dbReference type="Gene3D" id="1.10.30.10">
    <property type="entry name" value="High mobility group box domain"/>
    <property type="match status" value="1"/>
</dbReference>
<feature type="region of interest" description="Disordered" evidence="4">
    <location>
        <begin position="1"/>
        <end position="48"/>
    </location>
</feature>
<feature type="compositionally biased region" description="Polar residues" evidence="4">
    <location>
        <begin position="282"/>
        <end position="297"/>
    </location>
</feature>
<dbReference type="STRING" id="945553.A0A0D2KSL7"/>
<feature type="domain" description="HMG box" evidence="5">
    <location>
        <begin position="77"/>
        <end position="145"/>
    </location>
</feature>
<dbReference type="Proteomes" id="UP000054270">
    <property type="component" value="Unassembled WGS sequence"/>
</dbReference>
<feature type="compositionally biased region" description="Low complexity" evidence="4">
    <location>
        <begin position="446"/>
        <end position="461"/>
    </location>
</feature>
<dbReference type="InterPro" id="IPR009071">
    <property type="entry name" value="HMG_box_dom"/>
</dbReference>
<dbReference type="OMA" id="YEQINHM"/>
<evidence type="ECO:0000313" key="7">
    <source>
        <dbReference type="Proteomes" id="UP000054270"/>
    </source>
</evidence>
<feature type="compositionally biased region" description="Basic residues" evidence="4">
    <location>
        <begin position="147"/>
        <end position="158"/>
    </location>
</feature>